<dbReference type="SUPFAM" id="SSF55961">
    <property type="entry name" value="Bet v1-like"/>
    <property type="match status" value="1"/>
</dbReference>
<protein>
    <recommendedName>
        <fullName evidence="3">SRPBCC family protein</fullName>
    </recommendedName>
</protein>
<dbReference type="RefSeq" id="WP_379849360.1">
    <property type="nucleotide sequence ID" value="NZ_JBHZPY010000001.1"/>
</dbReference>
<comment type="caution">
    <text evidence="1">The sequence shown here is derived from an EMBL/GenBank/DDBJ whole genome shotgun (WGS) entry which is preliminary data.</text>
</comment>
<organism evidence="1 2">
    <name type="scientific">Flavobacterium zhoui</name>
    <dbReference type="NCBI Taxonomy" id="3230414"/>
    <lineage>
        <taxon>Bacteria</taxon>
        <taxon>Pseudomonadati</taxon>
        <taxon>Bacteroidota</taxon>
        <taxon>Flavobacteriia</taxon>
        <taxon>Flavobacteriales</taxon>
        <taxon>Flavobacteriaceae</taxon>
        <taxon>Flavobacterium</taxon>
    </lineage>
</organism>
<name>A0ABW6I118_9FLAO</name>
<proteinExistence type="predicted"/>
<evidence type="ECO:0008006" key="3">
    <source>
        <dbReference type="Google" id="ProtNLM"/>
    </source>
</evidence>
<evidence type="ECO:0000313" key="2">
    <source>
        <dbReference type="Proteomes" id="UP001600107"/>
    </source>
</evidence>
<dbReference type="Proteomes" id="UP001600107">
    <property type="component" value="Unassembled WGS sequence"/>
</dbReference>
<sequence>MKTFQKTMVIHSTPEMVFAQLDDLSKTGMHMSQSSLMMLGSKLKLEQLSTNSIGMGSKYRWYGKMIGMIIDFSEIVTEWQPPVLKKWETVSDAKIIIMSWYRMWFKISSHKKGPTVKLAISYLPPKHWFYKILSFLFAKWYCNWCLNNMLHGAKKNLEAKIV</sequence>
<accession>A0ABW6I118</accession>
<evidence type="ECO:0000313" key="1">
    <source>
        <dbReference type="EMBL" id="MFE3869965.1"/>
    </source>
</evidence>
<dbReference type="EMBL" id="JBHZPY010000001">
    <property type="protein sequence ID" value="MFE3869965.1"/>
    <property type="molecule type" value="Genomic_DNA"/>
</dbReference>
<keyword evidence="2" id="KW-1185">Reference proteome</keyword>
<reference evidence="1 2" key="1">
    <citation type="submission" date="2024-06" db="EMBL/GenBank/DDBJ databases">
        <title>Flavobacterium spp. isolated from glacier.</title>
        <authorList>
            <person name="Han D."/>
        </authorList>
    </citation>
    <scope>NUCLEOTIDE SEQUENCE [LARGE SCALE GENOMIC DNA]</scope>
    <source>
        <strain evidence="1 2">ZS1P70</strain>
    </source>
</reference>
<gene>
    <name evidence="1" type="ORF">ACFX5F_01850</name>
</gene>
<dbReference type="Gene3D" id="3.30.530.20">
    <property type="match status" value="1"/>
</dbReference>
<dbReference type="InterPro" id="IPR023393">
    <property type="entry name" value="START-like_dom_sf"/>
</dbReference>